<keyword evidence="4 6" id="KW-1133">Transmembrane helix</keyword>
<proteinExistence type="predicted"/>
<evidence type="ECO:0000256" key="6">
    <source>
        <dbReference type="SAM" id="Phobius"/>
    </source>
</evidence>
<gene>
    <name evidence="7" type="ORF">KDN34_02800</name>
</gene>
<evidence type="ECO:0000256" key="2">
    <source>
        <dbReference type="ARBA" id="ARBA00022475"/>
    </source>
</evidence>
<keyword evidence="5 6" id="KW-0472">Membrane</keyword>
<dbReference type="Proteomes" id="UP000679575">
    <property type="component" value="Chromosome"/>
</dbReference>
<feature type="transmembrane region" description="Helical" evidence="6">
    <location>
        <begin position="29"/>
        <end position="47"/>
    </location>
</feature>
<dbReference type="EMBL" id="CP073587">
    <property type="protein sequence ID" value="QUN06410.1"/>
    <property type="molecule type" value="Genomic_DNA"/>
</dbReference>
<dbReference type="PANTHER" id="PTHR33931">
    <property type="entry name" value="HOLIN-LIKE PROTEIN CIDA-RELATED"/>
    <property type="match status" value="1"/>
</dbReference>
<feature type="transmembrane region" description="Helical" evidence="6">
    <location>
        <begin position="83"/>
        <end position="106"/>
    </location>
</feature>
<organism evidence="7 8">
    <name type="scientific">Shewanella yunxiaonensis</name>
    <dbReference type="NCBI Taxonomy" id="2829809"/>
    <lineage>
        <taxon>Bacteria</taxon>
        <taxon>Pseudomonadati</taxon>
        <taxon>Pseudomonadota</taxon>
        <taxon>Gammaproteobacteria</taxon>
        <taxon>Alteromonadales</taxon>
        <taxon>Shewanellaceae</taxon>
        <taxon>Shewanella</taxon>
    </lineage>
</organism>
<evidence type="ECO:0000256" key="1">
    <source>
        <dbReference type="ARBA" id="ARBA00004651"/>
    </source>
</evidence>
<comment type="subcellular location">
    <subcellularLocation>
        <location evidence="1">Cell membrane</location>
        <topology evidence="1">Multi-pass membrane protein</topology>
    </subcellularLocation>
</comment>
<dbReference type="InterPro" id="IPR005538">
    <property type="entry name" value="LrgA/CidA"/>
</dbReference>
<reference evidence="7 8" key="1">
    <citation type="submission" date="2021-04" db="EMBL/GenBank/DDBJ databases">
        <title>Novel species identification of genus Shewanella.</title>
        <authorList>
            <person name="Liu G."/>
        </authorList>
    </citation>
    <scope>NUCLEOTIDE SEQUENCE [LARGE SCALE GENOMIC DNA]</scope>
    <source>
        <strain evidence="7 8">FJAT-54481</strain>
    </source>
</reference>
<dbReference type="PANTHER" id="PTHR33931:SF2">
    <property type="entry name" value="HOLIN-LIKE PROTEIN CIDA"/>
    <property type="match status" value="1"/>
</dbReference>
<evidence type="ECO:0000313" key="8">
    <source>
        <dbReference type="Proteomes" id="UP000679575"/>
    </source>
</evidence>
<keyword evidence="8" id="KW-1185">Reference proteome</keyword>
<accession>A0ABX7YVP5</accession>
<dbReference type="RefSeq" id="WP_212595424.1">
    <property type="nucleotide sequence ID" value="NZ_CP073587.1"/>
</dbReference>
<feature type="transmembrane region" description="Helical" evidence="6">
    <location>
        <begin position="59"/>
        <end position="77"/>
    </location>
</feature>
<evidence type="ECO:0000256" key="5">
    <source>
        <dbReference type="ARBA" id="ARBA00023136"/>
    </source>
</evidence>
<evidence type="ECO:0000256" key="3">
    <source>
        <dbReference type="ARBA" id="ARBA00022692"/>
    </source>
</evidence>
<name>A0ABX7YVP5_9GAMM</name>
<sequence>MPVNGLTWLVVLQLLGALLHQWLLPTLPGPIIGLLLLFIWLLLYGRLPPTLQAAASPLLQYLPMLLVVPCVGLMSNLDALWSQLPIIAVSLLGAMLITIPFSGWLMQRMIRRQQRLRGGKHD</sequence>
<keyword evidence="3 6" id="KW-0812">Transmembrane</keyword>
<dbReference type="Pfam" id="PF03788">
    <property type="entry name" value="LrgA"/>
    <property type="match status" value="1"/>
</dbReference>
<evidence type="ECO:0000256" key="4">
    <source>
        <dbReference type="ARBA" id="ARBA00022989"/>
    </source>
</evidence>
<evidence type="ECO:0000313" key="7">
    <source>
        <dbReference type="EMBL" id="QUN06410.1"/>
    </source>
</evidence>
<keyword evidence="2" id="KW-1003">Cell membrane</keyword>
<protein>
    <submittedName>
        <fullName evidence="7">CidA/LrgA family protein</fullName>
    </submittedName>
</protein>